<feature type="compositionally biased region" description="Basic and acidic residues" evidence="3">
    <location>
        <begin position="940"/>
        <end position="958"/>
    </location>
</feature>
<gene>
    <name evidence="5" type="ORF">TrCOL_g2104</name>
</gene>
<feature type="compositionally biased region" description="Basic residues" evidence="3">
    <location>
        <begin position="726"/>
        <end position="737"/>
    </location>
</feature>
<dbReference type="PANTHER" id="PTHR23064">
    <property type="entry name" value="TROPONIN"/>
    <property type="match status" value="1"/>
</dbReference>
<comment type="caution">
    <text evidence="5">The sequence shown here is derived from an EMBL/GenBank/DDBJ whole genome shotgun (WGS) entry which is preliminary data.</text>
</comment>
<feature type="region of interest" description="Disordered" evidence="3">
    <location>
        <begin position="1705"/>
        <end position="1761"/>
    </location>
</feature>
<keyword evidence="1" id="KW-0106">Calcium</keyword>
<organism evidence="5 6">
    <name type="scientific">Triparma columacea</name>
    <dbReference type="NCBI Taxonomy" id="722753"/>
    <lineage>
        <taxon>Eukaryota</taxon>
        <taxon>Sar</taxon>
        <taxon>Stramenopiles</taxon>
        <taxon>Ochrophyta</taxon>
        <taxon>Bolidophyceae</taxon>
        <taxon>Parmales</taxon>
        <taxon>Triparmaceae</taxon>
        <taxon>Triparma</taxon>
    </lineage>
</organism>
<evidence type="ECO:0000259" key="4">
    <source>
        <dbReference type="PROSITE" id="PS50222"/>
    </source>
</evidence>
<dbReference type="InterPro" id="IPR052591">
    <property type="entry name" value="CML21-like"/>
</dbReference>
<dbReference type="Gene3D" id="1.10.238.10">
    <property type="entry name" value="EF-hand"/>
    <property type="match status" value="2"/>
</dbReference>
<proteinExistence type="predicted"/>
<dbReference type="EMBL" id="BRYA01000122">
    <property type="protein sequence ID" value="GMI40184.1"/>
    <property type="molecule type" value="Genomic_DNA"/>
</dbReference>
<accession>A0A9W7L8M9</accession>
<protein>
    <recommendedName>
        <fullName evidence="4">EF-hand domain-containing protein</fullName>
    </recommendedName>
</protein>
<feature type="compositionally biased region" description="Polar residues" evidence="3">
    <location>
        <begin position="121"/>
        <end position="134"/>
    </location>
</feature>
<reference evidence="6" key="1">
    <citation type="journal article" date="2023" name="Commun. Biol.">
        <title>Genome analysis of Parmales, the sister group of diatoms, reveals the evolutionary specialization of diatoms from phago-mixotrophs to photoautotrophs.</title>
        <authorList>
            <person name="Ban H."/>
            <person name="Sato S."/>
            <person name="Yoshikawa S."/>
            <person name="Yamada K."/>
            <person name="Nakamura Y."/>
            <person name="Ichinomiya M."/>
            <person name="Sato N."/>
            <person name="Blanc-Mathieu R."/>
            <person name="Endo H."/>
            <person name="Kuwata A."/>
            <person name="Ogata H."/>
        </authorList>
    </citation>
    <scope>NUCLEOTIDE SEQUENCE [LARGE SCALE GENOMIC DNA]</scope>
</reference>
<feature type="coiled-coil region" evidence="2">
    <location>
        <begin position="136"/>
        <end position="308"/>
    </location>
</feature>
<dbReference type="SUPFAM" id="SSF47473">
    <property type="entry name" value="EF-hand"/>
    <property type="match status" value="1"/>
</dbReference>
<keyword evidence="2" id="KW-0175">Coiled coil</keyword>
<evidence type="ECO:0000313" key="6">
    <source>
        <dbReference type="Proteomes" id="UP001165065"/>
    </source>
</evidence>
<name>A0A9W7L8M9_9STRA</name>
<feature type="compositionally biased region" description="Basic and acidic residues" evidence="3">
    <location>
        <begin position="854"/>
        <end position="863"/>
    </location>
</feature>
<dbReference type="InterPro" id="IPR011992">
    <property type="entry name" value="EF-hand-dom_pair"/>
</dbReference>
<feature type="compositionally biased region" description="Acidic residues" evidence="3">
    <location>
        <begin position="762"/>
        <end position="772"/>
    </location>
</feature>
<feature type="domain" description="EF-hand" evidence="4">
    <location>
        <begin position="1053"/>
        <end position="1088"/>
    </location>
</feature>
<feature type="compositionally biased region" description="Acidic residues" evidence="3">
    <location>
        <begin position="795"/>
        <end position="812"/>
    </location>
</feature>
<feature type="domain" description="EF-hand" evidence="4">
    <location>
        <begin position="1551"/>
        <end position="1586"/>
    </location>
</feature>
<evidence type="ECO:0000256" key="1">
    <source>
        <dbReference type="ARBA" id="ARBA00022837"/>
    </source>
</evidence>
<keyword evidence="6" id="KW-1185">Reference proteome</keyword>
<feature type="compositionally biased region" description="Basic and acidic residues" evidence="3">
    <location>
        <begin position="1705"/>
        <end position="1748"/>
    </location>
</feature>
<feature type="compositionally biased region" description="Basic residues" evidence="3">
    <location>
        <begin position="905"/>
        <end position="916"/>
    </location>
</feature>
<dbReference type="Pfam" id="PF13499">
    <property type="entry name" value="EF-hand_7"/>
    <property type="match status" value="1"/>
</dbReference>
<evidence type="ECO:0000256" key="2">
    <source>
        <dbReference type="SAM" id="Coils"/>
    </source>
</evidence>
<dbReference type="Proteomes" id="UP001165065">
    <property type="component" value="Unassembled WGS sequence"/>
</dbReference>
<dbReference type="PROSITE" id="PS50096">
    <property type="entry name" value="IQ"/>
    <property type="match status" value="1"/>
</dbReference>
<dbReference type="InterPro" id="IPR018247">
    <property type="entry name" value="EF_Hand_1_Ca_BS"/>
</dbReference>
<sequence length="1761" mass="203265">MSLSTPEEVVSGLTELPHSSGPNGNLPDSNESDEEVELYPQTYKDGRAILLDMKTKKVYSHDEEQGFLGKMLDNGDIDFDAIDSSDEEDEKNEPVHGGNAKVEEVKEGIQEEKKEDFPGAFSTTPPSSQLSKGNSLLEEKEKLLREQQVLQEAMKESTSEEEQLLAELKKIKEDNEELKARVSAIKTKTTPSLKSELETNKSSLEEIQKKLSFEEEEMKKLENEIATTTQRISSEEIKLSEVSQMANEHKAVVEEKRGNLELKAKQLKETTEAFELQKMKEEELRLELENISKMYAEEKKQIQIHKARMENSTVAIQCFARVYFARQRFKHRIFQVAMLNHMKEVGSVKIESIVRMFVAKRRVAYMLHEKYLAMINATALRIQCWFRVQTSIRLVEFKKAKLFNERMREEAIEEERVRLVAAEEARKRDEEKMEKERKKAEQLKAWENEKIERNLQFMSRDVVRRANRRIDQTPTKPSLPSIAEVMYCIKRFPEDIALQADGLICLSKSASASAPVCHFLLELGIASVVQTAMESFPEDVEIKGAGEELTRLLCAADDIKRAFPVAFEEDIKKLRKSEGNNMVASESTFWGDLEAQLEGMGSIEESFLANNSADSILENQTSMQTSDEGFLPQPYSMSPENSTMLQSIFSEISPTPAFDASSTLEKSPKKPPEMPPRLNFETLEEMKKSVAWKLREEEEKKGRLDVPASGAFSHTPYTLPVGGSRTVKRKKKRRTKKKEIMFEESDEELVDKQLISGGQDEQGGDGGEDILFFEDGGQVLLNDEEEEKRERKEGEEEEEGVEADVEGEEVVEENMQVVEAKEELGPENANEIGPSNEINLFENHEQVAARSTASRKDGRKEEDSISLGFWTDDRDEKSRISGPNFAYNKEDGDEEPTIQQEITSKRKKKAKKKSKGEKRIVGNSKAKKESKYLSNDYDDIEPKYPKGGVEEEYKKEEAPTNNASRSERLKFGLDVVPRMNEEEWSQKRKKAPTRVAGPNVEDLLKHKTVKKIFENAAPSHSIVKNSFMRGLGEAGALESPGRVSPVGGRGRRHSVRDMVAVFKILDESNTGIISADKFRSALLALSSLGVEEKEVEKMMDDFGVDQKQDYIDYLEFCSSGNVLRIRKYAKNPAKVPFQPWVAQLMRPPPLRSGHIQITWENHVKWYQKRREHAAIWLIKRAVEAAKWDLAKRENQKVLRHKGNQALAICYLLDFVKPKKKHFKKQILDAKDLQRMVRKARKHKLRQQHAHQGLKMMVRKDFVEKIMRNSQQRNYNKIYYLGYKNQVAFEFLLAVGKHSIKHYLEQQANVIWLHNFAEKAKVQYLKCVENYNWCSQRAVRAQKTWANKDYAQNSLVRIGNKYIRVWEEMRLALVNLHKRGKKAVAFSAKIDESYAYLSNRGEVALKYEVRLKEASAFLSKWGFESTHHVQCQNEARDWLRERVESVLMIKKRQDAAQQWLQKTGKHSKRHLNNCIKAREALYKRIEQAKIRTQKSTQCMLDLAMFVDDARMQVHKQILSNQFPGLIKSEEKNCKMEDKERQEERKNMGVDERFKTEMKDAFVYFDTDESGEIDRVEFRHLLVSGHLIEVPPEEIDDCYTQIDKDGSSGIDFEEFFAWFLYEFSHNEKHHGRKETFKLDKIIPAKQRALRKLLPKFVDGEMLDDFGEKVPAPGVIVKTKDTDDRWWLDEVERAKDPYGAYKERLKKREEEREKNMTHEEKVERRKLREAEKKAAVEAMKGEMRARLQKDENSDEDVASAQKGE</sequence>
<feature type="domain" description="EF-hand" evidence="4">
    <location>
        <begin position="1588"/>
        <end position="1623"/>
    </location>
</feature>
<dbReference type="CDD" id="cd00051">
    <property type="entry name" value="EFh"/>
    <property type="match status" value="1"/>
</dbReference>
<evidence type="ECO:0000313" key="5">
    <source>
        <dbReference type="EMBL" id="GMI40184.1"/>
    </source>
</evidence>
<feature type="compositionally biased region" description="Acidic residues" evidence="3">
    <location>
        <begin position="75"/>
        <end position="91"/>
    </location>
</feature>
<dbReference type="PROSITE" id="PS50222">
    <property type="entry name" value="EF_HAND_2"/>
    <property type="match status" value="3"/>
</dbReference>
<dbReference type="OrthoDB" id="26525at2759"/>
<dbReference type="SMART" id="SM00054">
    <property type="entry name" value="EFh"/>
    <property type="match status" value="3"/>
</dbReference>
<dbReference type="PROSITE" id="PS00018">
    <property type="entry name" value="EF_HAND_1"/>
    <property type="match status" value="1"/>
</dbReference>
<feature type="compositionally biased region" description="Polar residues" evidence="3">
    <location>
        <begin position="20"/>
        <end position="29"/>
    </location>
</feature>
<feature type="region of interest" description="Disordered" evidence="3">
    <location>
        <begin position="1"/>
        <end position="38"/>
    </location>
</feature>
<feature type="region of interest" description="Disordered" evidence="3">
    <location>
        <begin position="65"/>
        <end position="134"/>
    </location>
</feature>
<evidence type="ECO:0000256" key="3">
    <source>
        <dbReference type="SAM" id="MobiDB-lite"/>
    </source>
</evidence>
<feature type="region of interest" description="Disordered" evidence="3">
    <location>
        <begin position="703"/>
        <end position="964"/>
    </location>
</feature>
<dbReference type="GO" id="GO:0005509">
    <property type="term" value="F:calcium ion binding"/>
    <property type="evidence" value="ECO:0007669"/>
    <property type="project" value="InterPro"/>
</dbReference>
<feature type="compositionally biased region" description="Basic and acidic residues" evidence="3">
    <location>
        <begin position="101"/>
        <end position="117"/>
    </location>
</feature>
<feature type="coiled-coil region" evidence="2">
    <location>
        <begin position="412"/>
        <end position="450"/>
    </location>
</feature>
<feature type="region of interest" description="Disordered" evidence="3">
    <location>
        <begin position="656"/>
        <end position="677"/>
    </location>
</feature>
<dbReference type="InterPro" id="IPR002048">
    <property type="entry name" value="EF_hand_dom"/>
</dbReference>